<evidence type="ECO:0000256" key="1">
    <source>
        <dbReference type="ARBA" id="ARBA00023015"/>
    </source>
</evidence>
<comment type="caution">
    <text evidence="6">The sequence shown here is derived from an EMBL/GenBank/DDBJ whole genome shotgun (WGS) entry which is preliminary data.</text>
</comment>
<dbReference type="PROSITE" id="PS51118">
    <property type="entry name" value="HTH_HXLR"/>
    <property type="match status" value="1"/>
</dbReference>
<evidence type="ECO:0000256" key="2">
    <source>
        <dbReference type="ARBA" id="ARBA00023125"/>
    </source>
</evidence>
<dbReference type="Gene3D" id="1.10.10.10">
    <property type="entry name" value="Winged helix-like DNA-binding domain superfamily/Winged helix DNA-binding domain"/>
    <property type="match status" value="1"/>
</dbReference>
<evidence type="ECO:0000313" key="7">
    <source>
        <dbReference type="Proteomes" id="UP000614996"/>
    </source>
</evidence>
<evidence type="ECO:0000256" key="3">
    <source>
        <dbReference type="ARBA" id="ARBA00023163"/>
    </source>
</evidence>
<dbReference type="InterPro" id="IPR036390">
    <property type="entry name" value="WH_DNA-bd_sf"/>
</dbReference>
<accession>A0A8J4AAQ2</accession>
<dbReference type="InterPro" id="IPR036388">
    <property type="entry name" value="WH-like_DNA-bd_sf"/>
</dbReference>
<dbReference type="EMBL" id="BOPO01000020">
    <property type="protein sequence ID" value="GIL26217.1"/>
    <property type="molecule type" value="Genomic_DNA"/>
</dbReference>
<evidence type="ECO:0000313" key="6">
    <source>
        <dbReference type="EMBL" id="GIL26217.1"/>
    </source>
</evidence>
<dbReference type="PANTHER" id="PTHR33204">
    <property type="entry name" value="TRANSCRIPTIONAL REGULATOR, MARR FAMILY"/>
    <property type="match status" value="1"/>
</dbReference>
<keyword evidence="3" id="KW-0804">Transcription</keyword>
<keyword evidence="2" id="KW-0238">DNA-binding</keyword>
<feature type="region of interest" description="Disordered" evidence="4">
    <location>
        <begin position="114"/>
        <end position="150"/>
    </location>
</feature>
<dbReference type="InterPro" id="IPR002577">
    <property type="entry name" value="HTH_HxlR"/>
</dbReference>
<proteinExistence type="predicted"/>
<sequence length="150" mass="16221">MDLMQNTAGPAFLADCPTRLSTEILADKWSALVLFGLSQRPRRHGELIEAIGGISRKVLTQTLRRLQQYGLIERDAETARQVEYRLTDLGQTLIEPIEVLTSWARDHGAAVADFQEAAEAGSAGGPPRDVPEVADGAGEPTRHGSARSST</sequence>
<name>A0A8J4AAQ2_9ACTN</name>
<gene>
    <name evidence="6" type="ORF">NUM_14710</name>
</gene>
<dbReference type="SUPFAM" id="SSF46785">
    <property type="entry name" value="Winged helix' DNA-binding domain"/>
    <property type="match status" value="1"/>
</dbReference>
<organism evidence="6 7">
    <name type="scientific">Actinocatenispora comari</name>
    <dbReference type="NCBI Taxonomy" id="2807577"/>
    <lineage>
        <taxon>Bacteria</taxon>
        <taxon>Bacillati</taxon>
        <taxon>Actinomycetota</taxon>
        <taxon>Actinomycetes</taxon>
        <taxon>Micromonosporales</taxon>
        <taxon>Micromonosporaceae</taxon>
        <taxon>Actinocatenispora</taxon>
    </lineage>
</organism>
<dbReference type="Pfam" id="PF01638">
    <property type="entry name" value="HxlR"/>
    <property type="match status" value="1"/>
</dbReference>
<feature type="domain" description="HTH hxlR-type" evidence="5">
    <location>
        <begin position="16"/>
        <end position="112"/>
    </location>
</feature>
<reference evidence="7" key="1">
    <citation type="journal article" date="2021" name="Int. J. Syst. Evol. Microbiol.">
        <title>Actinocatenispora comari sp. nov., an endophytic actinomycete isolated from aerial parts of Comarum salesowianum.</title>
        <authorList>
            <person name="Oyunbileg N."/>
            <person name="Iizaka Y."/>
            <person name="Hamada M."/>
            <person name="Davaapurev B.O."/>
            <person name="Fukumoto A."/>
            <person name="Tsetseg B."/>
            <person name="Kato F."/>
            <person name="Tamura T."/>
            <person name="Batkhuu J."/>
            <person name="Anzai Y."/>
        </authorList>
    </citation>
    <scope>NUCLEOTIDE SEQUENCE [LARGE SCALE GENOMIC DNA]</scope>
    <source>
        <strain evidence="7">NUM-2625</strain>
    </source>
</reference>
<protein>
    <recommendedName>
        <fullName evidence="5">HTH hxlR-type domain-containing protein</fullName>
    </recommendedName>
</protein>
<keyword evidence="7" id="KW-1185">Reference proteome</keyword>
<dbReference type="Proteomes" id="UP000614996">
    <property type="component" value="Unassembled WGS sequence"/>
</dbReference>
<keyword evidence="1" id="KW-0805">Transcription regulation</keyword>
<dbReference type="GO" id="GO:0003677">
    <property type="term" value="F:DNA binding"/>
    <property type="evidence" value="ECO:0007669"/>
    <property type="project" value="UniProtKB-KW"/>
</dbReference>
<evidence type="ECO:0000259" key="5">
    <source>
        <dbReference type="PROSITE" id="PS51118"/>
    </source>
</evidence>
<dbReference type="AlphaFoldDB" id="A0A8J4AAQ2"/>
<dbReference type="PANTHER" id="PTHR33204:SF39">
    <property type="entry name" value="TRANSCRIPTIONAL REGULATORY PROTEIN"/>
    <property type="match status" value="1"/>
</dbReference>
<evidence type="ECO:0000256" key="4">
    <source>
        <dbReference type="SAM" id="MobiDB-lite"/>
    </source>
</evidence>